<sequence length="176" mass="18785">MAVAETVVTIAGGALSVTAGVVVGAVLARRAQDRHWLRDRQLAAYQELLRHYATFAMVLRRAHGGRTSWDYDWAAWSAALTSASLVAPLEVAEQIDAFGLAVGRFLAKASVDTGVHTLTDDEFAQAMVAPAEAQRALVNAIRRSLAHGQKDLPMALGGSLTAARHPTDPTGDREQT</sequence>
<keyword evidence="2" id="KW-0472">Membrane</keyword>
<accession>A0ABP4Y484</accession>
<keyword evidence="4" id="KW-1185">Reference proteome</keyword>
<keyword evidence="2" id="KW-1133">Transmembrane helix</keyword>
<gene>
    <name evidence="3" type="ORF">GCM10009682_26370</name>
</gene>
<comment type="caution">
    <text evidence="3">The sequence shown here is derived from an EMBL/GenBank/DDBJ whole genome shotgun (WGS) entry which is preliminary data.</text>
</comment>
<evidence type="ECO:0000256" key="2">
    <source>
        <dbReference type="SAM" id="Phobius"/>
    </source>
</evidence>
<reference evidence="4" key="1">
    <citation type="journal article" date="2019" name="Int. J. Syst. Evol. Microbiol.">
        <title>The Global Catalogue of Microorganisms (GCM) 10K type strain sequencing project: providing services to taxonomists for standard genome sequencing and annotation.</title>
        <authorList>
            <consortium name="The Broad Institute Genomics Platform"/>
            <consortium name="The Broad Institute Genome Sequencing Center for Infectious Disease"/>
            <person name="Wu L."/>
            <person name="Ma J."/>
        </authorList>
    </citation>
    <scope>NUCLEOTIDE SEQUENCE [LARGE SCALE GENOMIC DNA]</scope>
    <source>
        <strain evidence="4">JCM 13250</strain>
    </source>
</reference>
<dbReference type="EMBL" id="BAAALT010000067">
    <property type="protein sequence ID" value="GAA1803240.1"/>
    <property type="molecule type" value="Genomic_DNA"/>
</dbReference>
<evidence type="ECO:0000256" key="1">
    <source>
        <dbReference type="SAM" id="MobiDB-lite"/>
    </source>
</evidence>
<name>A0ABP4Y484_9ACTN</name>
<keyword evidence="2" id="KW-0812">Transmembrane</keyword>
<dbReference type="RefSeq" id="WP_344130219.1">
    <property type="nucleotide sequence ID" value="NZ_BAAALT010000067.1"/>
</dbReference>
<evidence type="ECO:0000313" key="3">
    <source>
        <dbReference type="EMBL" id="GAA1803240.1"/>
    </source>
</evidence>
<feature type="region of interest" description="Disordered" evidence="1">
    <location>
        <begin position="156"/>
        <end position="176"/>
    </location>
</feature>
<organism evidence="3 4">
    <name type="scientific">Luedemannella flava</name>
    <dbReference type="NCBI Taxonomy" id="349316"/>
    <lineage>
        <taxon>Bacteria</taxon>
        <taxon>Bacillati</taxon>
        <taxon>Actinomycetota</taxon>
        <taxon>Actinomycetes</taxon>
        <taxon>Micromonosporales</taxon>
        <taxon>Micromonosporaceae</taxon>
        <taxon>Luedemannella</taxon>
    </lineage>
</organism>
<evidence type="ECO:0000313" key="4">
    <source>
        <dbReference type="Proteomes" id="UP001500218"/>
    </source>
</evidence>
<protein>
    <submittedName>
        <fullName evidence="3">Uncharacterized protein</fullName>
    </submittedName>
</protein>
<feature type="compositionally biased region" description="Basic and acidic residues" evidence="1">
    <location>
        <begin position="165"/>
        <end position="176"/>
    </location>
</feature>
<dbReference type="Proteomes" id="UP001500218">
    <property type="component" value="Unassembled WGS sequence"/>
</dbReference>
<feature type="transmembrane region" description="Helical" evidence="2">
    <location>
        <begin position="6"/>
        <end position="28"/>
    </location>
</feature>
<proteinExistence type="predicted"/>